<reference evidence="3" key="2">
    <citation type="journal article" date="2023" name="IMA Fungus">
        <title>Comparative genomic study of the Penicillium genus elucidates a diverse pangenome and 15 lateral gene transfer events.</title>
        <authorList>
            <person name="Petersen C."/>
            <person name="Sorensen T."/>
            <person name="Nielsen M.R."/>
            <person name="Sondergaard T.E."/>
            <person name="Sorensen J.L."/>
            <person name="Fitzpatrick D.A."/>
            <person name="Frisvad J.C."/>
            <person name="Nielsen K.L."/>
        </authorList>
    </citation>
    <scope>NUCLEOTIDE SEQUENCE</scope>
    <source>
        <strain evidence="3">IBT 21472</strain>
    </source>
</reference>
<dbReference type="Pfam" id="PF12697">
    <property type="entry name" value="Abhydrolase_6"/>
    <property type="match status" value="1"/>
</dbReference>
<dbReference type="AlphaFoldDB" id="A0A9W9GGK6"/>
<dbReference type="GO" id="GO:0016787">
    <property type="term" value="F:hydrolase activity"/>
    <property type="evidence" value="ECO:0007669"/>
    <property type="project" value="UniProtKB-KW"/>
</dbReference>
<evidence type="ECO:0000256" key="1">
    <source>
        <dbReference type="ARBA" id="ARBA00022801"/>
    </source>
</evidence>
<evidence type="ECO:0000259" key="2">
    <source>
        <dbReference type="Pfam" id="PF12697"/>
    </source>
</evidence>
<proteinExistence type="predicted"/>
<accession>A0A9W9GGK6</accession>
<dbReference type="GO" id="GO:0016020">
    <property type="term" value="C:membrane"/>
    <property type="evidence" value="ECO:0007669"/>
    <property type="project" value="TreeGrafter"/>
</dbReference>
<dbReference type="InterPro" id="IPR000073">
    <property type="entry name" value="AB_hydrolase_1"/>
</dbReference>
<keyword evidence="1 3" id="KW-0378">Hydrolase</keyword>
<dbReference type="SUPFAM" id="SSF53474">
    <property type="entry name" value="alpha/beta-Hydrolases"/>
    <property type="match status" value="1"/>
</dbReference>
<dbReference type="InterPro" id="IPR050266">
    <property type="entry name" value="AB_hydrolase_sf"/>
</dbReference>
<dbReference type="OrthoDB" id="2498029at2759"/>
<dbReference type="PANTHER" id="PTHR43798">
    <property type="entry name" value="MONOACYLGLYCEROL LIPASE"/>
    <property type="match status" value="1"/>
</dbReference>
<dbReference type="InterPro" id="IPR029058">
    <property type="entry name" value="AB_hydrolase_fold"/>
</dbReference>
<reference evidence="3" key="1">
    <citation type="submission" date="2022-12" db="EMBL/GenBank/DDBJ databases">
        <authorList>
            <person name="Petersen C."/>
        </authorList>
    </citation>
    <scope>NUCLEOTIDE SEQUENCE</scope>
    <source>
        <strain evidence="3">IBT 21472</strain>
    </source>
</reference>
<comment type="caution">
    <text evidence="3">The sequence shown here is derived from an EMBL/GenBank/DDBJ whole genome shotgun (WGS) entry which is preliminary data.</text>
</comment>
<dbReference type="PANTHER" id="PTHR43798:SF31">
    <property type="entry name" value="AB HYDROLASE SUPERFAMILY PROTEIN YCLE"/>
    <property type="match status" value="1"/>
</dbReference>
<gene>
    <name evidence="3" type="ORF">N7476_011407</name>
</gene>
<dbReference type="EMBL" id="JAPZBO010000010">
    <property type="protein sequence ID" value="KAJ5299850.1"/>
    <property type="molecule type" value="Genomic_DNA"/>
</dbReference>
<protein>
    <submittedName>
        <fullName evidence="3">Alpha/beta fold family hydrolase</fullName>
    </submittedName>
</protein>
<evidence type="ECO:0000313" key="3">
    <source>
        <dbReference type="EMBL" id="KAJ5299850.1"/>
    </source>
</evidence>
<keyword evidence="4" id="KW-1185">Reference proteome</keyword>
<sequence>MEEWTFNTKPDTKICAYITRGKRKGTELSSEAKALLIFLHYWGGSSSTWHKLTSPGSRHCVSEDYPTITFDLRGWGKSTGPVKDYEANYSVTKMAQDVIFTLGELSKDTENNKLLQHGIILIGHSMGAKVALATLAESMDGWLLPRIRGLILIAPAPPSPVDLPPEMKAQQQAAYESEDSVRETINYVLAKPANLTESDIDMIVRDSLAGNSFAKKAWPSYAMKEDISGLVQRAMESAPWKARVIVGEEDVVEPMDRVQSEVVSFLENTGIHVTTTVAKGAKHLLPLEAPEIIAQEIRLF</sequence>
<dbReference type="Gene3D" id="3.40.50.1820">
    <property type="entry name" value="alpha/beta hydrolase"/>
    <property type="match status" value="1"/>
</dbReference>
<feature type="domain" description="AB hydrolase-1" evidence="2">
    <location>
        <begin position="36"/>
        <end position="295"/>
    </location>
</feature>
<dbReference type="Proteomes" id="UP001147746">
    <property type="component" value="Unassembled WGS sequence"/>
</dbReference>
<organism evidence="3 4">
    <name type="scientific">Penicillium atrosanguineum</name>
    <dbReference type="NCBI Taxonomy" id="1132637"/>
    <lineage>
        <taxon>Eukaryota</taxon>
        <taxon>Fungi</taxon>
        <taxon>Dikarya</taxon>
        <taxon>Ascomycota</taxon>
        <taxon>Pezizomycotina</taxon>
        <taxon>Eurotiomycetes</taxon>
        <taxon>Eurotiomycetidae</taxon>
        <taxon>Eurotiales</taxon>
        <taxon>Aspergillaceae</taxon>
        <taxon>Penicillium</taxon>
    </lineage>
</organism>
<evidence type="ECO:0000313" key="4">
    <source>
        <dbReference type="Proteomes" id="UP001147746"/>
    </source>
</evidence>
<dbReference type="GO" id="GO:0017000">
    <property type="term" value="P:antibiotic biosynthetic process"/>
    <property type="evidence" value="ECO:0007669"/>
    <property type="project" value="UniProtKB-ARBA"/>
</dbReference>
<dbReference type="GO" id="GO:0072330">
    <property type="term" value="P:monocarboxylic acid biosynthetic process"/>
    <property type="evidence" value="ECO:0007669"/>
    <property type="project" value="UniProtKB-ARBA"/>
</dbReference>
<name>A0A9W9GGK6_9EURO</name>